<organism evidence="1 2">
    <name type="scientific">Populus alba</name>
    <name type="common">White poplar</name>
    <dbReference type="NCBI Taxonomy" id="43335"/>
    <lineage>
        <taxon>Eukaryota</taxon>
        <taxon>Viridiplantae</taxon>
        <taxon>Streptophyta</taxon>
        <taxon>Embryophyta</taxon>
        <taxon>Tracheophyta</taxon>
        <taxon>Spermatophyta</taxon>
        <taxon>Magnoliopsida</taxon>
        <taxon>eudicotyledons</taxon>
        <taxon>Gunneridae</taxon>
        <taxon>Pentapetalae</taxon>
        <taxon>rosids</taxon>
        <taxon>fabids</taxon>
        <taxon>Malpighiales</taxon>
        <taxon>Salicaceae</taxon>
        <taxon>Saliceae</taxon>
        <taxon>Populus</taxon>
    </lineage>
</organism>
<protein>
    <submittedName>
        <fullName evidence="1">Uncharacterized protein</fullName>
    </submittedName>
</protein>
<name>A0ACC4B4W7_POPAL</name>
<proteinExistence type="predicted"/>
<evidence type="ECO:0000313" key="1">
    <source>
        <dbReference type="EMBL" id="KAL3573386.1"/>
    </source>
</evidence>
<dbReference type="Proteomes" id="UP000309997">
    <property type="component" value="Unassembled WGS sequence"/>
</dbReference>
<sequence length="323" mass="35862">MQKPLFNVIVILFITISSSTSQAIDCKPGRGKKVRRTIVVDQSGKGHFMKIQDAIDSIPINNDRWIKVRINPGTYIEQVTIPEDKPCIFLKGRDRTLTTITYNAHESTDTSATFTSSPSNVVAKGITFKKPGVGVARPALSARIYGDKSGFYDCAFMGVQDTLWDVQGRHHFFNCYIEGAVDFIFGAGQSFYEGCSINVTSKGVITAQGREFPNDPSGFIFSGCTISGIEGVQAFLGRAYRPYSRVIFRDSYFSKVVDPLGWNAWGYAGQEENFTYVEVNCKGPGSNKSKRVPWIRKPSTGQHELFSKPSFIDQDGWLAKLPL</sequence>
<gene>
    <name evidence="1" type="ORF">D5086_023999</name>
</gene>
<evidence type="ECO:0000313" key="2">
    <source>
        <dbReference type="Proteomes" id="UP000309997"/>
    </source>
</evidence>
<dbReference type="EMBL" id="RCHU02000013">
    <property type="protein sequence ID" value="KAL3573386.1"/>
    <property type="molecule type" value="Genomic_DNA"/>
</dbReference>
<comment type="caution">
    <text evidence="1">The sequence shown here is derived from an EMBL/GenBank/DDBJ whole genome shotgun (WGS) entry which is preliminary data.</text>
</comment>
<reference evidence="1 2" key="1">
    <citation type="journal article" date="2024" name="Plant Biotechnol. J.">
        <title>Genome and CRISPR/Cas9 system of a widespread forest tree (Populus alba) in the world.</title>
        <authorList>
            <person name="Liu Y.J."/>
            <person name="Jiang P.F."/>
            <person name="Han X.M."/>
            <person name="Li X.Y."/>
            <person name="Wang H.M."/>
            <person name="Wang Y.J."/>
            <person name="Wang X.X."/>
            <person name="Zeng Q.Y."/>
        </authorList>
    </citation>
    <scope>NUCLEOTIDE SEQUENCE [LARGE SCALE GENOMIC DNA]</scope>
    <source>
        <strain evidence="2">cv. PAL-ZL1</strain>
    </source>
</reference>
<accession>A0ACC4B4W7</accession>
<keyword evidence="2" id="KW-1185">Reference proteome</keyword>